<name>A0A834KDF9_VESVU</name>
<sequence>MNAYWRKVEERGIEGDGVKRVNEGVDSSVPQPIPHRRSCGLELKNHRPERYKRTYMWERIETHTRNLSRLFPGIWLRVSGSTRSNGARLPVNINNIRIISNADSISDTRQNFHPNNGRSRKAISRLVAIERVFLERYQAIDLPSYLSQIEEWKEEWEGKKSNRRQRIPESKNRIELEESDRNL</sequence>
<reference evidence="2" key="1">
    <citation type="journal article" date="2020" name="G3 (Bethesda)">
        <title>High-Quality Assemblies for Three Invasive Social Wasps from the &lt;i&gt;Vespula&lt;/i&gt; Genus.</title>
        <authorList>
            <person name="Harrop T.W.R."/>
            <person name="Guhlin J."/>
            <person name="McLaughlin G.M."/>
            <person name="Permina E."/>
            <person name="Stockwell P."/>
            <person name="Gilligan J."/>
            <person name="Le Lec M.F."/>
            <person name="Gruber M.A.M."/>
            <person name="Quinn O."/>
            <person name="Lovegrove M."/>
            <person name="Duncan E.J."/>
            <person name="Remnant E.J."/>
            <person name="Van Eeckhoven J."/>
            <person name="Graham B."/>
            <person name="Knapp R.A."/>
            <person name="Langford K.W."/>
            <person name="Kronenberg Z."/>
            <person name="Press M.O."/>
            <person name="Eacker S.M."/>
            <person name="Wilson-Rankin E.E."/>
            <person name="Purcell J."/>
            <person name="Lester P.J."/>
            <person name="Dearden P.K."/>
        </authorList>
    </citation>
    <scope>NUCLEOTIDE SEQUENCE</scope>
    <source>
        <strain evidence="2">Marl-1</strain>
    </source>
</reference>
<evidence type="ECO:0000313" key="3">
    <source>
        <dbReference type="Proteomes" id="UP000614350"/>
    </source>
</evidence>
<comment type="caution">
    <text evidence="2">The sequence shown here is derived from an EMBL/GenBank/DDBJ whole genome shotgun (WGS) entry which is preliminary data.</text>
</comment>
<protein>
    <submittedName>
        <fullName evidence="2">Uncharacterized protein</fullName>
    </submittedName>
</protein>
<accession>A0A834KDF9</accession>
<organism evidence="2 3">
    <name type="scientific">Vespula vulgaris</name>
    <name type="common">Yellow jacket</name>
    <name type="synonym">Wasp</name>
    <dbReference type="NCBI Taxonomy" id="7454"/>
    <lineage>
        <taxon>Eukaryota</taxon>
        <taxon>Metazoa</taxon>
        <taxon>Ecdysozoa</taxon>
        <taxon>Arthropoda</taxon>
        <taxon>Hexapoda</taxon>
        <taxon>Insecta</taxon>
        <taxon>Pterygota</taxon>
        <taxon>Neoptera</taxon>
        <taxon>Endopterygota</taxon>
        <taxon>Hymenoptera</taxon>
        <taxon>Apocrita</taxon>
        <taxon>Aculeata</taxon>
        <taxon>Vespoidea</taxon>
        <taxon>Vespidae</taxon>
        <taxon>Vespinae</taxon>
        <taxon>Vespula</taxon>
    </lineage>
</organism>
<feature type="region of interest" description="Disordered" evidence="1">
    <location>
        <begin position="159"/>
        <end position="183"/>
    </location>
</feature>
<proteinExistence type="predicted"/>
<keyword evidence="3" id="KW-1185">Reference proteome</keyword>
<dbReference type="Proteomes" id="UP000614350">
    <property type="component" value="Unassembled WGS sequence"/>
</dbReference>
<evidence type="ECO:0000256" key="1">
    <source>
        <dbReference type="SAM" id="MobiDB-lite"/>
    </source>
</evidence>
<dbReference type="EMBL" id="JACSEA010000003">
    <property type="protein sequence ID" value="KAF7404530.1"/>
    <property type="molecule type" value="Genomic_DNA"/>
</dbReference>
<gene>
    <name evidence="2" type="ORF">HZH66_003436</name>
</gene>
<evidence type="ECO:0000313" key="2">
    <source>
        <dbReference type="EMBL" id="KAF7404530.1"/>
    </source>
</evidence>
<dbReference type="AlphaFoldDB" id="A0A834KDF9"/>